<name>A0A6L2KVR6_TANCI</name>
<dbReference type="Pfam" id="PF03732">
    <property type="entry name" value="Retrotrans_gag"/>
    <property type="match status" value="1"/>
</dbReference>
<dbReference type="PANTHER" id="PTHR15503">
    <property type="entry name" value="LDOC1 RELATED"/>
    <property type="match status" value="1"/>
</dbReference>
<dbReference type="InterPro" id="IPR005162">
    <property type="entry name" value="Retrotrans_gag_dom"/>
</dbReference>
<dbReference type="InterPro" id="IPR043502">
    <property type="entry name" value="DNA/RNA_pol_sf"/>
</dbReference>
<dbReference type="InterPro" id="IPR032567">
    <property type="entry name" value="RTL1-rel"/>
</dbReference>
<feature type="domain" description="CCHC-type" evidence="2">
    <location>
        <begin position="299"/>
        <end position="315"/>
    </location>
</feature>
<dbReference type="AlphaFoldDB" id="A0A6L2KVR6"/>
<dbReference type="InterPro" id="IPR036875">
    <property type="entry name" value="Znf_CCHC_sf"/>
</dbReference>
<dbReference type="GO" id="GO:0008270">
    <property type="term" value="F:zinc ion binding"/>
    <property type="evidence" value="ECO:0007669"/>
    <property type="project" value="InterPro"/>
</dbReference>
<feature type="compositionally biased region" description="Polar residues" evidence="1">
    <location>
        <begin position="61"/>
        <end position="73"/>
    </location>
</feature>
<dbReference type="Pfam" id="PF08284">
    <property type="entry name" value="RVP_2"/>
    <property type="match status" value="1"/>
</dbReference>
<comment type="caution">
    <text evidence="3">The sequence shown here is derived from an EMBL/GenBank/DDBJ whole genome shotgun (WGS) entry which is preliminary data.</text>
</comment>
<accession>A0A6L2KVR6</accession>
<evidence type="ECO:0000313" key="3">
    <source>
        <dbReference type="EMBL" id="GEU52697.1"/>
    </source>
</evidence>
<dbReference type="Gene3D" id="3.10.10.10">
    <property type="entry name" value="HIV Type 1 Reverse Transcriptase, subunit A, domain 1"/>
    <property type="match status" value="1"/>
</dbReference>
<dbReference type="SUPFAM" id="SSF56672">
    <property type="entry name" value="DNA/RNA polymerases"/>
    <property type="match status" value="1"/>
</dbReference>
<dbReference type="CDD" id="cd00303">
    <property type="entry name" value="retropepsin_like"/>
    <property type="match status" value="1"/>
</dbReference>
<feature type="region of interest" description="Disordered" evidence="1">
    <location>
        <begin position="57"/>
        <end position="85"/>
    </location>
</feature>
<dbReference type="SUPFAM" id="SSF57756">
    <property type="entry name" value="Retrovirus zinc finger-like domains"/>
    <property type="match status" value="1"/>
</dbReference>
<reference evidence="3" key="1">
    <citation type="journal article" date="2019" name="Sci. Rep.">
        <title>Draft genome of Tanacetum cinerariifolium, the natural source of mosquito coil.</title>
        <authorList>
            <person name="Yamashiro T."/>
            <person name="Shiraishi A."/>
            <person name="Satake H."/>
            <person name="Nakayama K."/>
        </authorList>
    </citation>
    <scope>NUCLEOTIDE SEQUENCE</scope>
</reference>
<dbReference type="GO" id="GO:0003676">
    <property type="term" value="F:nucleic acid binding"/>
    <property type="evidence" value="ECO:0007669"/>
    <property type="project" value="InterPro"/>
</dbReference>
<dbReference type="SUPFAM" id="SSF50630">
    <property type="entry name" value="Acid proteases"/>
    <property type="match status" value="1"/>
</dbReference>
<dbReference type="SMART" id="SM00343">
    <property type="entry name" value="ZnF_C2HC"/>
    <property type="match status" value="2"/>
</dbReference>
<dbReference type="InterPro" id="IPR001878">
    <property type="entry name" value="Znf_CCHC"/>
</dbReference>
<dbReference type="EMBL" id="BKCJ010003055">
    <property type="protein sequence ID" value="GEU52697.1"/>
    <property type="molecule type" value="Genomic_DNA"/>
</dbReference>
<sequence length="902" mass="104137">MTKDPYSLLVTPVTRRGSSGVEKGPAEVLYQGTNTAYPINVYGVLVRRNIVNTHHEKALKASSSKGVESPTNDADNERNENGSSYDFEDLNFGGFTEEETKVLELKIRKQVGKAIKNVMHFYISQTTDNLKEVIRKELEDFRKGGMMNDFRNKMETYHDFTACDVPKFDRTLALIACTKWLSAVEGKMCKKGKEWIGKCTWKEFKEMFNTEYAPAKEVDKIQEEFQSLTQTNETVNKLWKKFNDLIRYCPEYHGNEKLKTMMPRSLSKIKAKEVVKLMLKHHVRSVIKLILGYAANFPGCYKCGALNHMSKDFKKPMILCYSCNQLRHKSNECPNPKVIKTKPLKSIKEEKVEKTKVPTPTARAYMMATEEDKVVRDVVTGTIIVNSIPARVLYDSGASVSFVSFEFSKNLTTPPNKLPSPLEVKIAGDEIVVVSKVYRDVEIEIDDSVFKIDLIPIVLGAFDNEIGIDWIDRYNVNILCSQKLVRVVNPQGREIIIYGDKRKGEFKLCSMMEARKYLSHGFQDFMAHVIDTSIEKKSVKDVLVVNEFLDVFPEDFMGIPPERQVEFRIDLIPRATPIAKTPYRLASSKMIKLMSQLQELLDKGFICLSSSPWGALILFVKKKDDSMRTCIDYRARWFSKIDLHSGYHQLKIQEEDIPKRLLENVMDIMSSWLCLLALQMHRKKEHEAHLREVLETLRKERLKHFKSLDELRSPDFDLFSDQEEYSEEEVAETMAETMEQYMSKTRADYGSGIARPKIEDKDNFKLKVQFLKELRDNTFSGSDHEDANEHIEKVLDIVGLFHIPNVTIDQVMLRAFPMSLTRAKMEEINNFQQEPDKNLYQPWEQFKELLIKYPNHYLTKMQEVVLFYNGLDVPTRQILDLRRAIPSKTTADAKVAIQEMAE</sequence>
<feature type="domain" description="CCHC-type" evidence="2">
    <location>
        <begin position="319"/>
        <end position="335"/>
    </location>
</feature>
<evidence type="ECO:0000259" key="2">
    <source>
        <dbReference type="SMART" id="SM00343"/>
    </source>
</evidence>
<dbReference type="Gene3D" id="2.40.70.10">
    <property type="entry name" value="Acid Proteases"/>
    <property type="match status" value="1"/>
</dbReference>
<dbReference type="Pfam" id="PF00098">
    <property type="entry name" value="zf-CCHC"/>
    <property type="match status" value="1"/>
</dbReference>
<dbReference type="Gene3D" id="4.10.60.10">
    <property type="entry name" value="Zinc finger, CCHC-type"/>
    <property type="match status" value="1"/>
</dbReference>
<proteinExistence type="predicted"/>
<protein>
    <recommendedName>
        <fullName evidence="2">CCHC-type domain-containing protein</fullName>
    </recommendedName>
</protein>
<organism evidence="3">
    <name type="scientific">Tanacetum cinerariifolium</name>
    <name type="common">Dalmatian daisy</name>
    <name type="synonym">Chrysanthemum cinerariifolium</name>
    <dbReference type="NCBI Taxonomy" id="118510"/>
    <lineage>
        <taxon>Eukaryota</taxon>
        <taxon>Viridiplantae</taxon>
        <taxon>Streptophyta</taxon>
        <taxon>Embryophyta</taxon>
        <taxon>Tracheophyta</taxon>
        <taxon>Spermatophyta</taxon>
        <taxon>Magnoliopsida</taxon>
        <taxon>eudicotyledons</taxon>
        <taxon>Gunneridae</taxon>
        <taxon>Pentapetalae</taxon>
        <taxon>asterids</taxon>
        <taxon>campanulids</taxon>
        <taxon>Asterales</taxon>
        <taxon>Asteraceae</taxon>
        <taxon>Asteroideae</taxon>
        <taxon>Anthemideae</taxon>
        <taxon>Anthemidinae</taxon>
        <taxon>Tanacetum</taxon>
    </lineage>
</organism>
<gene>
    <name evidence="3" type="ORF">Tci_024675</name>
</gene>
<dbReference type="InterPro" id="IPR021109">
    <property type="entry name" value="Peptidase_aspartic_dom_sf"/>
</dbReference>
<dbReference type="PANTHER" id="PTHR15503:SF42">
    <property type="entry name" value="ZINC FINGER, CCHC-TYPE, RETROTRANSPOSON GAG DOMAIN, ASPARTIC PEPTIDASE DOMAIN PROTEIN-RELATED"/>
    <property type="match status" value="1"/>
</dbReference>
<evidence type="ECO:0000256" key="1">
    <source>
        <dbReference type="SAM" id="MobiDB-lite"/>
    </source>
</evidence>